<keyword evidence="1" id="KW-0732">Signal</keyword>
<proteinExistence type="predicted"/>
<dbReference type="PROSITE" id="PS51257">
    <property type="entry name" value="PROKAR_LIPOPROTEIN"/>
    <property type="match status" value="1"/>
</dbReference>
<name>A0AA94S974_9STRE</name>
<reference evidence="2 3" key="1">
    <citation type="submission" date="2018-06" db="EMBL/GenBank/DDBJ databases">
        <authorList>
            <consortium name="Pathogen Informatics"/>
            <person name="Doyle S."/>
        </authorList>
    </citation>
    <scope>NUCLEOTIDE SEQUENCE [LARGE SCALE GENOMIC DNA]</scope>
    <source>
        <strain evidence="2 3">NCTC13773</strain>
    </source>
</reference>
<protein>
    <submittedName>
        <fullName evidence="2">Lipoprotein</fullName>
    </submittedName>
</protein>
<feature type="signal peptide" evidence="1">
    <location>
        <begin position="1"/>
        <end position="21"/>
    </location>
</feature>
<evidence type="ECO:0000256" key="1">
    <source>
        <dbReference type="SAM" id="SignalP"/>
    </source>
</evidence>
<accession>A0AA94S974</accession>
<feature type="chain" id="PRO_5041708071" evidence="1">
    <location>
        <begin position="22"/>
        <end position="117"/>
    </location>
</feature>
<dbReference type="RefSeq" id="WP_077496092.1">
    <property type="nucleotide sequence ID" value="NZ_LS483409.1"/>
</dbReference>
<organism evidence="2 3">
    <name type="scientific">Streptococcus gallolyticus</name>
    <dbReference type="NCBI Taxonomy" id="315405"/>
    <lineage>
        <taxon>Bacteria</taxon>
        <taxon>Bacillati</taxon>
        <taxon>Bacillota</taxon>
        <taxon>Bacilli</taxon>
        <taxon>Lactobacillales</taxon>
        <taxon>Streptococcaceae</taxon>
        <taxon>Streptococcus</taxon>
    </lineage>
</organism>
<dbReference type="EMBL" id="LS483409">
    <property type="protein sequence ID" value="SQG78559.1"/>
    <property type="molecule type" value="Genomic_DNA"/>
</dbReference>
<keyword evidence="2" id="KW-0449">Lipoprotein</keyword>
<dbReference type="Proteomes" id="UP000249013">
    <property type="component" value="Chromosome 1"/>
</dbReference>
<evidence type="ECO:0000313" key="2">
    <source>
        <dbReference type="EMBL" id="SQG78559.1"/>
    </source>
</evidence>
<gene>
    <name evidence="2" type="ORF">NCTC13773_00325</name>
</gene>
<dbReference type="AlphaFoldDB" id="A0AA94S974"/>
<sequence length="117" mass="13301">MKKLLSLLLLGIATIFLISCSKQNTLDGKYYNQYDYLVLEIKGNQGTYHENHNHPITNVDSQNKTFSFSASGREYVATYDIKKDGTLTFDTGNFLTGGNKQTVYKKDSEAYKKNIKK</sequence>
<evidence type="ECO:0000313" key="3">
    <source>
        <dbReference type="Proteomes" id="UP000249013"/>
    </source>
</evidence>